<organism evidence="1 2">
    <name type="scientific">Plectus sambesii</name>
    <dbReference type="NCBI Taxonomy" id="2011161"/>
    <lineage>
        <taxon>Eukaryota</taxon>
        <taxon>Metazoa</taxon>
        <taxon>Ecdysozoa</taxon>
        <taxon>Nematoda</taxon>
        <taxon>Chromadorea</taxon>
        <taxon>Plectida</taxon>
        <taxon>Plectina</taxon>
        <taxon>Plectoidea</taxon>
        <taxon>Plectidae</taxon>
        <taxon>Plectus</taxon>
    </lineage>
</organism>
<dbReference type="AlphaFoldDB" id="A0A914VVV3"/>
<accession>A0A914VVV3</accession>
<dbReference type="Proteomes" id="UP000887566">
    <property type="component" value="Unplaced"/>
</dbReference>
<sequence>MRAALPRHLSRAVRHSMNRRPFCSNAVTEGKKIILPPGQKKPFYILRDHLRNTGMDMKSFSIIDAKRRLPTFTNDDWRRHLFALAHAGQYFPRNQEAVMAQIKDGAISWIEQNNDSIQPIDYYNFLSFLRVYQRIYRILEPNNARRKILRWFLDRYQSLQSDEFFPIFWRITFLLVQSAQEDEQTKQDIAKMIAHAVELAGNADIYLNLRLLQLLHQYSISKQLEPQTIANFEEQIFALLRTKELPANQRDLFCTLRFVADIEKSYNESQSIITKASVFRAYARRRGVSWDWLRNSIELVFSGDDSYYHIRQPAALAAVRAYKWKAMPLLPEDVNRYIELAAEPYLTNPAILFEPQSIKGQSAPEHYVNFAYLLVAIKSAALTDLRDRGVLTVRLDGTFWDRFFATMKTEVAKLNGRRTELLRPIWIRCSHHASPKQLSSRQREYLTPPHNRERYNMMKDLIYRYATVTYDAHERME</sequence>
<name>A0A914VVV3_9BILA</name>
<dbReference type="WBParaSite" id="PSAMB.scaffold248size61541.g3712.t1">
    <property type="protein sequence ID" value="PSAMB.scaffold248size61541.g3712.t1"/>
    <property type="gene ID" value="PSAMB.scaffold248size61541.g3712"/>
</dbReference>
<keyword evidence="1" id="KW-1185">Reference proteome</keyword>
<protein>
    <submittedName>
        <fullName evidence="2">Uncharacterized protein</fullName>
    </submittedName>
</protein>
<proteinExistence type="predicted"/>
<evidence type="ECO:0000313" key="1">
    <source>
        <dbReference type="Proteomes" id="UP000887566"/>
    </source>
</evidence>
<evidence type="ECO:0000313" key="2">
    <source>
        <dbReference type="WBParaSite" id="PSAMB.scaffold248size61541.g3712.t1"/>
    </source>
</evidence>
<reference evidence="2" key="1">
    <citation type="submission" date="2022-11" db="UniProtKB">
        <authorList>
            <consortium name="WormBaseParasite"/>
        </authorList>
    </citation>
    <scope>IDENTIFICATION</scope>
</reference>